<keyword evidence="2 6" id="KW-0689">Ribosomal protein</keyword>
<dbReference type="Pfam" id="PF00327">
    <property type="entry name" value="Ribosomal_L30"/>
    <property type="match status" value="1"/>
</dbReference>
<dbReference type="AlphaFoldDB" id="A0A8H3XFX4"/>
<dbReference type="EMBL" id="WTPW01001140">
    <property type="protein sequence ID" value="KAF0453617.1"/>
    <property type="molecule type" value="Genomic_DNA"/>
</dbReference>
<evidence type="ECO:0000256" key="2">
    <source>
        <dbReference type="ARBA" id="ARBA00022980"/>
    </source>
</evidence>
<dbReference type="CDD" id="cd01658">
    <property type="entry name" value="Ribosomal_L30"/>
    <property type="match status" value="1"/>
</dbReference>
<dbReference type="GO" id="GO:0006412">
    <property type="term" value="P:translation"/>
    <property type="evidence" value="ECO:0007669"/>
    <property type="project" value="InterPro"/>
</dbReference>
<evidence type="ECO:0000256" key="4">
    <source>
        <dbReference type="ARBA" id="ARBA00035281"/>
    </source>
</evidence>
<comment type="similarity">
    <text evidence="1">Belongs to the universal ribosomal protein uL30 family.</text>
</comment>
<reference evidence="6 7" key="1">
    <citation type="journal article" date="2019" name="Environ. Microbiol.">
        <title>At the nexus of three kingdoms: the genome of the mycorrhizal fungus Gigaspora margarita provides insights into plant, endobacterial and fungal interactions.</title>
        <authorList>
            <person name="Venice F."/>
            <person name="Ghignone S."/>
            <person name="Salvioli di Fossalunga A."/>
            <person name="Amselem J."/>
            <person name="Novero M."/>
            <person name="Xianan X."/>
            <person name="Sedzielewska Toro K."/>
            <person name="Morin E."/>
            <person name="Lipzen A."/>
            <person name="Grigoriev I.V."/>
            <person name="Henrissat B."/>
            <person name="Martin F.M."/>
            <person name="Bonfante P."/>
        </authorList>
    </citation>
    <scope>NUCLEOTIDE SEQUENCE [LARGE SCALE GENOMIC DNA]</scope>
    <source>
        <strain evidence="6 7">BEG34</strain>
    </source>
</reference>
<dbReference type="InterPro" id="IPR036919">
    <property type="entry name" value="Ribo_uL30_ferredoxin-like_sf"/>
</dbReference>
<evidence type="ECO:0000256" key="3">
    <source>
        <dbReference type="ARBA" id="ARBA00023274"/>
    </source>
</evidence>
<accession>A0A8H3XFX4</accession>
<dbReference type="NCBIfam" id="TIGR01308">
    <property type="entry name" value="rpmD_bact"/>
    <property type="match status" value="1"/>
</dbReference>
<dbReference type="PANTHER" id="PTHR15892">
    <property type="entry name" value="MITOCHONDRIAL RIBOSOMAL PROTEIN L30"/>
    <property type="match status" value="1"/>
</dbReference>
<dbReference type="GO" id="GO:0003735">
    <property type="term" value="F:structural constituent of ribosome"/>
    <property type="evidence" value="ECO:0007669"/>
    <property type="project" value="InterPro"/>
</dbReference>
<proteinExistence type="inferred from homology"/>
<protein>
    <recommendedName>
        <fullName evidence="4">Large ribosomal subunit protein uL30m</fullName>
    </recommendedName>
</protein>
<evidence type="ECO:0000313" key="7">
    <source>
        <dbReference type="Proteomes" id="UP000439903"/>
    </source>
</evidence>
<dbReference type="GO" id="GO:0015934">
    <property type="term" value="C:large ribosomal subunit"/>
    <property type="evidence" value="ECO:0007669"/>
    <property type="project" value="InterPro"/>
</dbReference>
<keyword evidence="3" id="KW-0687">Ribonucleoprotein</keyword>
<feature type="domain" description="Large ribosomal subunit protein uL30-like ferredoxin-like fold" evidence="5">
    <location>
        <begin position="53"/>
        <end position="102"/>
    </location>
</feature>
<dbReference type="InterPro" id="IPR005996">
    <property type="entry name" value="Ribosomal_uL30_bac-type"/>
</dbReference>
<dbReference type="PANTHER" id="PTHR15892:SF2">
    <property type="entry name" value="LARGE RIBOSOMAL SUBUNIT PROTEIN UL30M"/>
    <property type="match status" value="1"/>
</dbReference>
<sequence>MSFPKGFFFRQGFRPSLGISHFAGGFHLSSSTNFRFRLLPKMVSHNNYTTGFFKITLRRSPIGLPRKHRAVVKALGLSKLSQTVYHSHTPIIVGMILKVKELLEVKNVKRVPTPEERKHHTEPGYVVTKRFNKPVQDINI</sequence>
<evidence type="ECO:0000313" key="6">
    <source>
        <dbReference type="EMBL" id="KAF0453617.1"/>
    </source>
</evidence>
<comment type="caution">
    <text evidence="6">The sequence shown here is derived from an EMBL/GenBank/DDBJ whole genome shotgun (WGS) entry which is preliminary data.</text>
</comment>
<dbReference type="Proteomes" id="UP000439903">
    <property type="component" value="Unassembled WGS sequence"/>
</dbReference>
<dbReference type="GO" id="GO:0005739">
    <property type="term" value="C:mitochondrion"/>
    <property type="evidence" value="ECO:0007669"/>
    <property type="project" value="TreeGrafter"/>
</dbReference>
<dbReference type="Gene3D" id="3.30.1390.20">
    <property type="entry name" value="Ribosomal protein L30, ferredoxin-like fold domain"/>
    <property type="match status" value="1"/>
</dbReference>
<dbReference type="OrthoDB" id="509901at2759"/>
<evidence type="ECO:0000256" key="1">
    <source>
        <dbReference type="ARBA" id="ARBA00007594"/>
    </source>
</evidence>
<gene>
    <name evidence="6" type="ORF">F8M41_001708</name>
</gene>
<dbReference type="SUPFAM" id="SSF55129">
    <property type="entry name" value="Ribosomal protein L30p/L7e"/>
    <property type="match status" value="1"/>
</dbReference>
<organism evidence="6 7">
    <name type="scientific">Gigaspora margarita</name>
    <dbReference type="NCBI Taxonomy" id="4874"/>
    <lineage>
        <taxon>Eukaryota</taxon>
        <taxon>Fungi</taxon>
        <taxon>Fungi incertae sedis</taxon>
        <taxon>Mucoromycota</taxon>
        <taxon>Glomeromycotina</taxon>
        <taxon>Glomeromycetes</taxon>
        <taxon>Diversisporales</taxon>
        <taxon>Gigasporaceae</taxon>
        <taxon>Gigaspora</taxon>
    </lineage>
</organism>
<name>A0A8H3XFX4_GIGMA</name>
<keyword evidence="7" id="KW-1185">Reference proteome</keyword>
<dbReference type="InterPro" id="IPR016082">
    <property type="entry name" value="Ribosomal_uL30_ferredoxin-like"/>
</dbReference>
<dbReference type="HAMAP" id="MF_01371_B">
    <property type="entry name" value="Ribosomal_uL30_B"/>
    <property type="match status" value="1"/>
</dbReference>
<evidence type="ECO:0000259" key="5">
    <source>
        <dbReference type="Pfam" id="PF00327"/>
    </source>
</evidence>